<evidence type="ECO:0000256" key="2">
    <source>
        <dbReference type="SAM" id="SignalP"/>
    </source>
</evidence>
<feature type="domain" description="DUF8202" evidence="3">
    <location>
        <begin position="698"/>
        <end position="891"/>
    </location>
</feature>
<keyword evidence="2" id="KW-0732">Signal</keyword>
<organism evidence="4 5">
    <name type="scientific">Chryseobacterium pennipullorum</name>
    <dbReference type="NCBI Taxonomy" id="2258963"/>
    <lineage>
        <taxon>Bacteria</taxon>
        <taxon>Pseudomonadati</taxon>
        <taxon>Bacteroidota</taxon>
        <taxon>Flavobacteriia</taxon>
        <taxon>Flavobacteriales</taxon>
        <taxon>Weeksellaceae</taxon>
        <taxon>Chryseobacterium group</taxon>
        <taxon>Chryseobacterium</taxon>
    </lineage>
</organism>
<name>A0A3D9B9E3_9FLAO</name>
<evidence type="ECO:0000313" key="4">
    <source>
        <dbReference type="EMBL" id="REC50305.1"/>
    </source>
</evidence>
<dbReference type="AlphaFoldDB" id="A0A3D9B9E3"/>
<accession>A0A3D9B9E3</accession>
<evidence type="ECO:0000313" key="5">
    <source>
        <dbReference type="Proteomes" id="UP000256257"/>
    </source>
</evidence>
<dbReference type="Pfam" id="PF26628">
    <property type="entry name" value="DUF8202"/>
    <property type="match status" value="2"/>
</dbReference>
<dbReference type="Proteomes" id="UP000256257">
    <property type="component" value="Unassembled WGS sequence"/>
</dbReference>
<feature type="domain" description="DUF8202" evidence="3">
    <location>
        <begin position="242"/>
        <end position="429"/>
    </location>
</feature>
<dbReference type="EMBL" id="QNVV01000001">
    <property type="protein sequence ID" value="REC50305.1"/>
    <property type="molecule type" value="Genomic_DNA"/>
</dbReference>
<proteinExistence type="predicted"/>
<dbReference type="InterPro" id="IPR058515">
    <property type="entry name" value="DUF8202"/>
</dbReference>
<reference evidence="4 5" key="1">
    <citation type="submission" date="2018-06" db="EMBL/GenBank/DDBJ databases">
        <title>Novel Chryseobacterium species.</title>
        <authorList>
            <person name="Newman J."/>
            <person name="Hugo C."/>
            <person name="Oosthuizen L."/>
            <person name="Charimba G."/>
        </authorList>
    </citation>
    <scope>NUCLEOTIDE SEQUENCE [LARGE SCALE GENOMIC DNA]</scope>
    <source>
        <strain evidence="4 5">7_F195</strain>
    </source>
</reference>
<dbReference type="RefSeq" id="WP_115926130.1">
    <property type="nucleotide sequence ID" value="NZ_QNVV01000001.1"/>
</dbReference>
<evidence type="ECO:0000259" key="3">
    <source>
        <dbReference type="Pfam" id="PF26628"/>
    </source>
</evidence>
<feature type="chain" id="PRO_5017537855" description="DUF8202 domain-containing protein" evidence="2">
    <location>
        <begin position="21"/>
        <end position="993"/>
    </location>
</feature>
<keyword evidence="5" id="KW-1185">Reference proteome</keyword>
<sequence>MKKKVYRLVITLMGSFGAYAQAPGGVQTDLRIWLKSDSGFTPSQWTDQSTAGNDYTQTNASRQPSLQPATAKFNFNPVVDFGTTGADARFMVVPSGKPFTANRLNGNIFVLVNRNSDSSFRDYLGFGATGTGTGLIQANYPVLTASSTGNKTMQLYPYASPANTFNQKLDIGKTYLSDVSWEVGVSNGIKYGLNSYVATSSGTFAAGYALTANGSVLGAQPEVTDGYIPEVIAYERVLTDSETQRVRSYLAIKYATSLDQTTPYHYVNSQGTIIWDATLNSQYAKNIAGIGRDDASALKQVQSKSINSTNEMLISLGNVASQDNATHAANYSFDNDHEFLMWGSNGILGFTEYTNANFPLVTHRFSKVWKAQTSNYNVTGTDDVYFNILKGLINSFNLSGKPTYLIMSTTPDFSGNNHFIPIGANVNTVDGEEYVSAAYQAASNAFSGFTSNGTFYFTIAGTPVGPGGVLGVFWNRADKEVTAPSGTVNQWVDQMFGIKSSQVADVTTMPAYISVNNAATAANFNFNPYLDFTATNQTLGNESVAPFEGSTSELEMFYVIKDNVWTANNRFFGVNFDLNNSASGQFIYDWNALHQANYYSRGNTSNSGIMTNTVLNPALSTTLSNISNVSLSAVDGTVQHRLNGSAIGTNLTGQTVYIGQGGFVYGANNQSSMSGNDVGVTAQIAEHIAFGNALTGTQRRQVETYLAIKYGTTLTDLTADAHYRNSSGASIFNADATYRYDIFGIAKDLTGGLDQRISKSINNDGGQPTPLITVSTDKDFINQNNTHANLLTDGQYMVFASNNGAQTFTGSAITAVDGTAFNTPLGARWKATDTNGVGCVNLRFDATNIPALAAGESYYMLISKDESFTNPIYQRVLRTGSTIDAAANFTDNANSYFTLAKANLQISGSTVSGGQIGISSIPGWTPSASDSWLELNARSKGMVIPRISSVNNIPAGDWVKGMFIYDTTEKAFKVYNGTEWRRLGTTSGSVFCN</sequence>
<comment type="caution">
    <text evidence="4">The sequence shown here is derived from an EMBL/GenBank/DDBJ whole genome shotgun (WGS) entry which is preliminary data.</text>
</comment>
<gene>
    <name evidence="4" type="ORF">DRF67_01900</name>
</gene>
<feature type="signal peptide" evidence="2">
    <location>
        <begin position="1"/>
        <end position="20"/>
    </location>
</feature>
<evidence type="ECO:0000256" key="1">
    <source>
        <dbReference type="SAM" id="MobiDB-lite"/>
    </source>
</evidence>
<protein>
    <recommendedName>
        <fullName evidence="3">DUF8202 domain-containing protein</fullName>
    </recommendedName>
</protein>
<feature type="region of interest" description="Disordered" evidence="1">
    <location>
        <begin position="42"/>
        <end position="63"/>
    </location>
</feature>
<dbReference type="OrthoDB" id="2582440at2"/>